<dbReference type="RefSeq" id="WP_087884801.1">
    <property type="nucleotide sequence ID" value="NZ_CP021748.1"/>
</dbReference>
<evidence type="ECO:0000256" key="2">
    <source>
        <dbReference type="ARBA" id="ARBA00023315"/>
    </source>
</evidence>
<evidence type="ECO:0000313" key="4">
    <source>
        <dbReference type="EMBL" id="ARX84620.1"/>
    </source>
</evidence>
<dbReference type="PANTHER" id="PTHR34069">
    <property type="entry name" value="3-OXOACYL-[ACYL-CARRIER-PROTEIN] SYNTHASE 3"/>
    <property type="match status" value="1"/>
</dbReference>
<dbReference type="GO" id="GO:0016747">
    <property type="term" value="F:acyltransferase activity, transferring groups other than amino-acyl groups"/>
    <property type="evidence" value="ECO:0007669"/>
    <property type="project" value="UniProtKB-ARBA"/>
</dbReference>
<dbReference type="Pfam" id="PF08541">
    <property type="entry name" value="ACP_syn_III_C"/>
    <property type="match status" value="1"/>
</dbReference>
<protein>
    <submittedName>
        <fullName evidence="4">3-oxoacyl-ACP synthase</fullName>
    </submittedName>
</protein>
<dbReference type="AlphaFoldDB" id="A0A1Z1WE47"/>
<dbReference type="Gene3D" id="3.40.47.10">
    <property type="match status" value="2"/>
</dbReference>
<dbReference type="InterPro" id="IPR013747">
    <property type="entry name" value="ACP_syn_III_C"/>
</dbReference>
<evidence type="ECO:0000313" key="5">
    <source>
        <dbReference type="Proteomes" id="UP000195880"/>
    </source>
</evidence>
<dbReference type="SUPFAM" id="SSF53901">
    <property type="entry name" value="Thiolase-like"/>
    <property type="match status" value="1"/>
</dbReference>
<sequence>MRPTEPVGIAAAGLWLPEGRSLASDAVAAGRLRERAAEDLGHESLPDADVTAPPDAAVHAAHLALDAAGEPAERLAVLAHAWMYHQGHDLWSPAHYVARRLGAPRALPVGVQQVCNGGAAALGFVTAWLATANSAEASRPRLGLVTTADRFAEPGFDRWASDYGVAYGDGGTAVVLRRPAAPGDALLLRSVATYADPELEEMHRGTDPFMPAARDLRERVDMRATKRAWLRVNGVEPFTTANERAIRTVMAEALADAGMTASDPRLSHVVLPRFGAKTLTESWLPVLAQCVDAQLLDFGRATGHLGAGDALAGLADLVRRGLPAPGHAALVFSAGAGFTWSCLLVESPRR</sequence>
<dbReference type="Proteomes" id="UP000195880">
    <property type="component" value="Chromosome"/>
</dbReference>
<accession>A0A1Z1WE47</accession>
<evidence type="ECO:0000259" key="3">
    <source>
        <dbReference type="Pfam" id="PF08541"/>
    </source>
</evidence>
<gene>
    <name evidence="4" type="primary">fabH</name>
    <name evidence="4" type="ORF">SMD44_04065</name>
</gene>
<dbReference type="OrthoDB" id="7055207at2"/>
<feature type="domain" description="Beta-ketoacyl-[acyl-carrier-protein] synthase III C-terminal" evidence="3">
    <location>
        <begin position="283"/>
        <end position="346"/>
    </location>
</feature>
<reference evidence="4 5" key="1">
    <citation type="submission" date="2017-05" db="EMBL/GenBank/DDBJ databases">
        <title>Streptomyces alboflavus Genome sequencing and assembly.</title>
        <authorList>
            <person name="Wang Y."/>
            <person name="Du B."/>
            <person name="Ding Y."/>
            <person name="Liu H."/>
            <person name="Hou Q."/>
            <person name="Liu K."/>
            <person name="Wang C."/>
            <person name="Yao L."/>
        </authorList>
    </citation>
    <scope>NUCLEOTIDE SEQUENCE [LARGE SCALE GENOMIC DNA]</scope>
    <source>
        <strain evidence="4 5">MDJK44</strain>
    </source>
</reference>
<keyword evidence="2" id="KW-0012">Acyltransferase</keyword>
<dbReference type="EMBL" id="CP021748">
    <property type="protein sequence ID" value="ARX84620.1"/>
    <property type="molecule type" value="Genomic_DNA"/>
</dbReference>
<proteinExistence type="predicted"/>
<dbReference type="InterPro" id="IPR016039">
    <property type="entry name" value="Thiolase-like"/>
</dbReference>
<name>A0A1Z1WE47_9ACTN</name>
<organism evidence="4 5">
    <name type="scientific">Streptomyces alboflavus</name>
    <dbReference type="NCBI Taxonomy" id="67267"/>
    <lineage>
        <taxon>Bacteria</taxon>
        <taxon>Bacillati</taxon>
        <taxon>Actinomycetota</taxon>
        <taxon>Actinomycetes</taxon>
        <taxon>Kitasatosporales</taxon>
        <taxon>Streptomycetaceae</taxon>
        <taxon>Streptomyces</taxon>
    </lineage>
</organism>
<dbReference type="GO" id="GO:0044550">
    <property type="term" value="P:secondary metabolite biosynthetic process"/>
    <property type="evidence" value="ECO:0007669"/>
    <property type="project" value="TreeGrafter"/>
</dbReference>
<keyword evidence="5" id="KW-1185">Reference proteome</keyword>
<dbReference type="PANTHER" id="PTHR34069:SF2">
    <property type="entry name" value="BETA-KETOACYL-[ACYL-CARRIER-PROTEIN] SYNTHASE III"/>
    <property type="match status" value="1"/>
</dbReference>
<keyword evidence="1" id="KW-0808">Transferase</keyword>
<evidence type="ECO:0000256" key="1">
    <source>
        <dbReference type="ARBA" id="ARBA00022679"/>
    </source>
</evidence>
<dbReference type="KEGG" id="salf:SMD44_04065"/>